<name>A0A2P5EIU1_TREOI</name>
<dbReference type="Proteomes" id="UP000237000">
    <property type="component" value="Unassembled WGS sequence"/>
</dbReference>
<dbReference type="EMBL" id="JXTC01000147">
    <property type="protein sequence ID" value="PON85452.1"/>
    <property type="molecule type" value="Genomic_DNA"/>
</dbReference>
<reference evidence="3" key="1">
    <citation type="submission" date="2016-06" db="EMBL/GenBank/DDBJ databases">
        <title>Parallel loss of symbiosis genes in relatives of nitrogen-fixing non-legume Parasponia.</title>
        <authorList>
            <person name="Van Velzen R."/>
            <person name="Holmer R."/>
            <person name="Bu F."/>
            <person name="Rutten L."/>
            <person name="Van Zeijl A."/>
            <person name="Liu W."/>
            <person name="Santuari L."/>
            <person name="Cao Q."/>
            <person name="Sharma T."/>
            <person name="Shen D."/>
            <person name="Roswanjaya Y."/>
            <person name="Wardhani T."/>
            <person name="Kalhor M.S."/>
            <person name="Jansen J."/>
            <person name="Van den Hoogen J."/>
            <person name="Gungor B."/>
            <person name="Hartog M."/>
            <person name="Hontelez J."/>
            <person name="Verver J."/>
            <person name="Yang W.-C."/>
            <person name="Schijlen E."/>
            <person name="Repin R."/>
            <person name="Schilthuizen M."/>
            <person name="Schranz E."/>
            <person name="Heidstra R."/>
            <person name="Miyata K."/>
            <person name="Fedorova E."/>
            <person name="Kohlen W."/>
            <person name="Bisseling T."/>
            <person name="Smit S."/>
            <person name="Geurts R."/>
        </authorList>
    </citation>
    <scope>NUCLEOTIDE SEQUENCE [LARGE SCALE GENOMIC DNA]</scope>
    <source>
        <strain evidence="3">cv. RG33-2</strain>
    </source>
</reference>
<evidence type="ECO:0000256" key="1">
    <source>
        <dbReference type="SAM" id="MobiDB-lite"/>
    </source>
</evidence>
<proteinExistence type="predicted"/>
<dbReference type="InParanoid" id="A0A2P5EIU1"/>
<dbReference type="AlphaFoldDB" id="A0A2P5EIU1"/>
<keyword evidence="3" id="KW-1185">Reference proteome</keyword>
<feature type="region of interest" description="Disordered" evidence="1">
    <location>
        <begin position="20"/>
        <end position="47"/>
    </location>
</feature>
<evidence type="ECO:0000313" key="2">
    <source>
        <dbReference type="EMBL" id="PON85452.1"/>
    </source>
</evidence>
<sequence length="73" mass="8802">MVSLLPKKRKWINLTVNIGDSGKESRSRNKSIACHNEPRDNTWRKRRRQRRWARAVGSDFELAKKHDAVWWSW</sequence>
<protein>
    <submittedName>
        <fullName evidence="2">Uncharacterized protein</fullName>
    </submittedName>
</protein>
<dbReference type="OrthoDB" id="10370804at2759"/>
<accession>A0A2P5EIU1</accession>
<organism evidence="2 3">
    <name type="scientific">Trema orientale</name>
    <name type="common">Charcoal tree</name>
    <name type="synonym">Celtis orientalis</name>
    <dbReference type="NCBI Taxonomy" id="63057"/>
    <lineage>
        <taxon>Eukaryota</taxon>
        <taxon>Viridiplantae</taxon>
        <taxon>Streptophyta</taxon>
        <taxon>Embryophyta</taxon>
        <taxon>Tracheophyta</taxon>
        <taxon>Spermatophyta</taxon>
        <taxon>Magnoliopsida</taxon>
        <taxon>eudicotyledons</taxon>
        <taxon>Gunneridae</taxon>
        <taxon>Pentapetalae</taxon>
        <taxon>rosids</taxon>
        <taxon>fabids</taxon>
        <taxon>Rosales</taxon>
        <taxon>Cannabaceae</taxon>
        <taxon>Trema</taxon>
    </lineage>
</organism>
<comment type="caution">
    <text evidence="2">The sequence shown here is derived from an EMBL/GenBank/DDBJ whole genome shotgun (WGS) entry which is preliminary data.</text>
</comment>
<gene>
    <name evidence="2" type="ORF">TorRG33x02_187320</name>
</gene>
<evidence type="ECO:0000313" key="3">
    <source>
        <dbReference type="Proteomes" id="UP000237000"/>
    </source>
</evidence>